<dbReference type="RefSeq" id="WP_012645614.1">
    <property type="nucleotide sequence ID" value="NC_011979.1"/>
</dbReference>
<protein>
    <submittedName>
        <fullName evidence="2">AfsA domain protein</fullName>
    </submittedName>
</protein>
<evidence type="ECO:0000259" key="1">
    <source>
        <dbReference type="Pfam" id="PF03756"/>
    </source>
</evidence>
<dbReference type="AlphaFoldDB" id="B9LZS1"/>
<evidence type="ECO:0000313" key="3">
    <source>
        <dbReference type="Proteomes" id="UP000007721"/>
    </source>
</evidence>
<dbReference type="InterPro" id="IPR005509">
    <property type="entry name" value="AfsA_hotdog_dom"/>
</dbReference>
<dbReference type="eggNOG" id="COG0236">
    <property type="taxonomic scope" value="Bacteria"/>
</dbReference>
<sequence length="180" mass="20535">MAVNKAELQKEFADDFIRKIDRRFVHKAKDENVVISDICRREDLGPDIYQCFLTYDDQLPFFFEHYLDHVPGLLVIEAARQMGTATVHKFYDVDFDTIFILDVVNCSFTNFLECQEPVVIQIAIIAPNGPDRVRKAFSSVVTIFQHSESKGTIEFNCTCIPKKLFARMRRTAAACTGGGQ</sequence>
<proteinExistence type="predicted"/>
<reference evidence="2 3" key="1">
    <citation type="submission" date="2009-01" db="EMBL/GenBank/DDBJ databases">
        <title>Complete sequence of Geobacter sp. FRC-32.</title>
        <authorList>
            <consortium name="US DOE Joint Genome Institute"/>
            <person name="Lucas S."/>
            <person name="Copeland A."/>
            <person name="Lapidus A."/>
            <person name="Glavina del Rio T."/>
            <person name="Dalin E."/>
            <person name="Tice H."/>
            <person name="Bruce D."/>
            <person name="Goodwin L."/>
            <person name="Pitluck S."/>
            <person name="Saunders E."/>
            <person name="Brettin T."/>
            <person name="Detter J.C."/>
            <person name="Han C."/>
            <person name="Larimer F."/>
            <person name="Land M."/>
            <person name="Hauser L."/>
            <person name="Kyrpides N."/>
            <person name="Ovchinnikova G."/>
            <person name="Kostka J."/>
            <person name="Richardson P."/>
        </authorList>
    </citation>
    <scope>NUCLEOTIDE SEQUENCE [LARGE SCALE GENOMIC DNA]</scope>
    <source>
        <strain evidence="3">DSM 22248 / JCM 15807 / FRC-32</strain>
    </source>
</reference>
<keyword evidence="3" id="KW-1185">Reference proteome</keyword>
<gene>
    <name evidence="2" type="ordered locus">Geob_0516</name>
</gene>
<organism evidence="2 3">
    <name type="scientific">Geotalea daltonii (strain DSM 22248 / JCM 15807 / FRC-32)</name>
    <name type="common">Geobacter daltonii</name>
    <dbReference type="NCBI Taxonomy" id="316067"/>
    <lineage>
        <taxon>Bacteria</taxon>
        <taxon>Pseudomonadati</taxon>
        <taxon>Thermodesulfobacteriota</taxon>
        <taxon>Desulfuromonadia</taxon>
        <taxon>Geobacterales</taxon>
        <taxon>Geobacteraceae</taxon>
        <taxon>Geotalea</taxon>
    </lineage>
</organism>
<dbReference type="Pfam" id="PF03756">
    <property type="entry name" value="AfsA"/>
    <property type="match status" value="1"/>
</dbReference>
<dbReference type="HOGENOM" id="CLU_1433240_0_0_7"/>
<dbReference type="Proteomes" id="UP000007721">
    <property type="component" value="Chromosome"/>
</dbReference>
<dbReference type="STRING" id="316067.Geob_0516"/>
<accession>B9LZS1</accession>
<feature type="domain" description="A-factor biosynthesis hotdog" evidence="1">
    <location>
        <begin position="24"/>
        <end position="159"/>
    </location>
</feature>
<dbReference type="EMBL" id="CP001390">
    <property type="protein sequence ID" value="ACM18885.1"/>
    <property type="molecule type" value="Genomic_DNA"/>
</dbReference>
<dbReference type="KEGG" id="geo:Geob_0516"/>
<evidence type="ECO:0000313" key="2">
    <source>
        <dbReference type="EMBL" id="ACM18885.1"/>
    </source>
</evidence>
<name>B9LZS1_GEODF</name>